<feature type="compositionally biased region" description="Polar residues" evidence="1">
    <location>
        <begin position="16"/>
        <end position="26"/>
    </location>
</feature>
<proteinExistence type="predicted"/>
<dbReference type="GO" id="GO:0016301">
    <property type="term" value="F:kinase activity"/>
    <property type="evidence" value="ECO:0007669"/>
    <property type="project" value="UniProtKB-KW"/>
</dbReference>
<feature type="compositionally biased region" description="Basic and acidic residues" evidence="1">
    <location>
        <begin position="29"/>
        <end position="38"/>
    </location>
</feature>
<dbReference type="EMBL" id="SSTE01016227">
    <property type="protein sequence ID" value="KAA0041905.1"/>
    <property type="molecule type" value="Genomic_DNA"/>
</dbReference>
<name>A0A5A7TKD7_CUCMM</name>
<dbReference type="EMBL" id="SSTD01007940">
    <property type="protein sequence ID" value="TYK17837.1"/>
    <property type="molecule type" value="Genomic_DNA"/>
</dbReference>
<feature type="region of interest" description="Disordered" evidence="1">
    <location>
        <begin position="100"/>
        <end position="137"/>
    </location>
</feature>
<evidence type="ECO:0000313" key="4">
    <source>
        <dbReference type="Proteomes" id="UP000321393"/>
    </source>
</evidence>
<feature type="compositionally biased region" description="Polar residues" evidence="1">
    <location>
        <begin position="56"/>
        <end position="69"/>
    </location>
</feature>
<dbReference type="AlphaFoldDB" id="A0A5A7TKD7"/>
<dbReference type="Proteomes" id="UP000321393">
    <property type="component" value="Unassembled WGS sequence"/>
</dbReference>
<dbReference type="Proteomes" id="UP000321947">
    <property type="component" value="Unassembled WGS sequence"/>
</dbReference>
<accession>A0A5A7TKD7</accession>
<feature type="compositionally biased region" description="Polar residues" evidence="1">
    <location>
        <begin position="100"/>
        <end position="111"/>
    </location>
</feature>
<organism evidence="2 4">
    <name type="scientific">Cucumis melo var. makuwa</name>
    <name type="common">Oriental melon</name>
    <dbReference type="NCBI Taxonomy" id="1194695"/>
    <lineage>
        <taxon>Eukaryota</taxon>
        <taxon>Viridiplantae</taxon>
        <taxon>Streptophyta</taxon>
        <taxon>Embryophyta</taxon>
        <taxon>Tracheophyta</taxon>
        <taxon>Spermatophyta</taxon>
        <taxon>Magnoliopsida</taxon>
        <taxon>eudicotyledons</taxon>
        <taxon>Gunneridae</taxon>
        <taxon>Pentapetalae</taxon>
        <taxon>rosids</taxon>
        <taxon>fabids</taxon>
        <taxon>Cucurbitales</taxon>
        <taxon>Cucurbitaceae</taxon>
        <taxon>Benincaseae</taxon>
        <taxon>Cucumis</taxon>
    </lineage>
</organism>
<feature type="region of interest" description="Disordered" evidence="1">
    <location>
        <begin position="1"/>
        <end position="81"/>
    </location>
</feature>
<comment type="caution">
    <text evidence="2">The sequence shown here is derived from an EMBL/GenBank/DDBJ whole genome shotgun (WGS) entry which is preliminary data.</text>
</comment>
<gene>
    <name evidence="3" type="ORF">E5676_scaffold306G00960</name>
    <name evidence="2" type="ORF">E6C27_scaffold67G003100</name>
</gene>
<dbReference type="STRING" id="1194695.A0A5A7TKD7"/>
<evidence type="ECO:0000313" key="3">
    <source>
        <dbReference type="EMBL" id="TYK17837.1"/>
    </source>
</evidence>
<sequence>MYIEELKEEGELQSGEEGNSGVTVSNGWDELKPLDEPKPSLALANIQAAPKRPVSQPVSQTKPPSSRSTARPAKEDDDLWGSIVAPTLRTISKLLNVKSSAATTRAKQLSASRGRGSKAAVPKLGAQRTNQTSSTGM</sequence>
<protein>
    <submittedName>
        <fullName evidence="2 3">Inactive serine/threonine-protein kinase scy1 isoform X2</fullName>
    </submittedName>
</protein>
<reference evidence="4 5" key="1">
    <citation type="submission" date="2019-08" db="EMBL/GenBank/DDBJ databases">
        <title>Draft genome sequences of two oriental melons (Cucumis melo L. var makuwa).</title>
        <authorList>
            <person name="Kwon S.-Y."/>
        </authorList>
    </citation>
    <scope>NUCLEOTIDE SEQUENCE [LARGE SCALE GENOMIC DNA]</scope>
    <source>
        <strain evidence="5">cv. Chang Bougi</strain>
        <strain evidence="4">cv. SW 3</strain>
        <tissue evidence="2">Leaf</tissue>
    </source>
</reference>
<feature type="compositionally biased region" description="Polar residues" evidence="1">
    <location>
        <begin position="127"/>
        <end position="137"/>
    </location>
</feature>
<evidence type="ECO:0000313" key="5">
    <source>
        <dbReference type="Proteomes" id="UP000321947"/>
    </source>
</evidence>
<dbReference type="OrthoDB" id="1735890at2759"/>
<keyword evidence="2" id="KW-0418">Kinase</keyword>
<keyword evidence="2" id="KW-0808">Transferase</keyword>
<evidence type="ECO:0000256" key="1">
    <source>
        <dbReference type="SAM" id="MobiDB-lite"/>
    </source>
</evidence>
<evidence type="ECO:0000313" key="2">
    <source>
        <dbReference type="EMBL" id="KAA0041905.1"/>
    </source>
</evidence>